<feature type="coiled-coil region" evidence="1">
    <location>
        <begin position="60"/>
        <end position="90"/>
    </location>
</feature>
<evidence type="ECO:0000313" key="2">
    <source>
        <dbReference type="EMBL" id="PTV91558.1"/>
    </source>
</evidence>
<dbReference type="GO" id="GO:0004803">
    <property type="term" value="F:transposase activity"/>
    <property type="evidence" value="ECO:0007669"/>
    <property type="project" value="InterPro"/>
</dbReference>
<protein>
    <submittedName>
        <fullName evidence="2">Transposase</fullName>
    </submittedName>
</protein>
<proteinExistence type="predicted"/>
<evidence type="ECO:0000313" key="3">
    <source>
        <dbReference type="Proteomes" id="UP000244089"/>
    </source>
</evidence>
<dbReference type="InterPro" id="IPR009057">
    <property type="entry name" value="Homeodomain-like_sf"/>
</dbReference>
<dbReference type="Gene3D" id="1.10.10.60">
    <property type="entry name" value="Homeodomain-like"/>
    <property type="match status" value="1"/>
</dbReference>
<dbReference type="Proteomes" id="UP000244089">
    <property type="component" value="Unassembled WGS sequence"/>
</dbReference>
<dbReference type="PANTHER" id="PTHR33215">
    <property type="entry name" value="PROTEIN DISTAL ANTENNA"/>
    <property type="match status" value="1"/>
</dbReference>
<keyword evidence="1" id="KW-0175">Coiled coil</keyword>
<dbReference type="Pfam" id="PF01527">
    <property type="entry name" value="HTH_Tnp_1"/>
    <property type="match status" value="1"/>
</dbReference>
<reference evidence="2 3" key="1">
    <citation type="submission" date="2018-04" db="EMBL/GenBank/DDBJ databases">
        <title>Subsurface microbial communities from deep shales in Ohio and West Virginia, USA.</title>
        <authorList>
            <person name="Wrighton K."/>
        </authorList>
    </citation>
    <scope>NUCLEOTIDE SEQUENCE [LARGE SCALE GENOMIC DNA]</scope>
    <source>
        <strain evidence="2 3">WC1</strain>
    </source>
</reference>
<dbReference type="AlphaFoldDB" id="A0A2T5RF05"/>
<sequence>MGKRRTYTEEFKRDAVELSINSDKNCTEIAEDLGINYNNLIRWRKKYRDNGKLAFPGKGKQKLTSEKQKIKDLENELKETKLERDILKKAVAIFSKKPK</sequence>
<dbReference type="InterPro" id="IPR002514">
    <property type="entry name" value="Transposase_8"/>
</dbReference>
<accession>A0A2T5RF05</accession>
<gene>
    <name evidence="2" type="ORF">C8C76_1931</name>
</gene>
<comment type="caution">
    <text evidence="2">The sequence shown here is derived from an EMBL/GenBank/DDBJ whole genome shotgun (WGS) entry which is preliminary data.</text>
</comment>
<name>A0A2T5RF05_9FIRM</name>
<dbReference type="EMBL" id="QAXS01000093">
    <property type="protein sequence ID" value="PTV91558.1"/>
    <property type="molecule type" value="Genomic_DNA"/>
</dbReference>
<organism evidence="2 3">
    <name type="scientific">Halanaerobium saccharolyticum</name>
    <dbReference type="NCBI Taxonomy" id="43595"/>
    <lineage>
        <taxon>Bacteria</taxon>
        <taxon>Bacillati</taxon>
        <taxon>Bacillota</taxon>
        <taxon>Clostridia</taxon>
        <taxon>Halanaerobiales</taxon>
        <taxon>Halanaerobiaceae</taxon>
        <taxon>Halanaerobium</taxon>
    </lineage>
</organism>
<dbReference type="GO" id="GO:0003677">
    <property type="term" value="F:DNA binding"/>
    <property type="evidence" value="ECO:0007669"/>
    <property type="project" value="InterPro"/>
</dbReference>
<dbReference type="InterPro" id="IPR051839">
    <property type="entry name" value="RD_transcriptional_regulator"/>
</dbReference>
<evidence type="ECO:0000256" key="1">
    <source>
        <dbReference type="SAM" id="Coils"/>
    </source>
</evidence>
<dbReference type="PANTHER" id="PTHR33215:SF13">
    <property type="entry name" value="PROTEIN DISTAL ANTENNA"/>
    <property type="match status" value="1"/>
</dbReference>
<dbReference type="GO" id="GO:0006313">
    <property type="term" value="P:DNA transposition"/>
    <property type="evidence" value="ECO:0007669"/>
    <property type="project" value="InterPro"/>
</dbReference>
<dbReference type="SUPFAM" id="SSF46689">
    <property type="entry name" value="Homeodomain-like"/>
    <property type="match status" value="1"/>
</dbReference>